<keyword evidence="1" id="KW-0175">Coiled coil</keyword>
<name>A0A392V560_9FABA</name>
<dbReference type="AlphaFoldDB" id="A0A392V560"/>
<protein>
    <submittedName>
        <fullName evidence="2">Uncharacterized protein</fullName>
    </submittedName>
</protein>
<proteinExistence type="predicted"/>
<organism evidence="2 3">
    <name type="scientific">Trifolium medium</name>
    <dbReference type="NCBI Taxonomy" id="97028"/>
    <lineage>
        <taxon>Eukaryota</taxon>
        <taxon>Viridiplantae</taxon>
        <taxon>Streptophyta</taxon>
        <taxon>Embryophyta</taxon>
        <taxon>Tracheophyta</taxon>
        <taxon>Spermatophyta</taxon>
        <taxon>Magnoliopsida</taxon>
        <taxon>eudicotyledons</taxon>
        <taxon>Gunneridae</taxon>
        <taxon>Pentapetalae</taxon>
        <taxon>rosids</taxon>
        <taxon>fabids</taxon>
        <taxon>Fabales</taxon>
        <taxon>Fabaceae</taxon>
        <taxon>Papilionoideae</taxon>
        <taxon>50 kb inversion clade</taxon>
        <taxon>NPAAA clade</taxon>
        <taxon>Hologalegina</taxon>
        <taxon>IRL clade</taxon>
        <taxon>Trifolieae</taxon>
        <taxon>Trifolium</taxon>
    </lineage>
</organism>
<evidence type="ECO:0000313" key="2">
    <source>
        <dbReference type="EMBL" id="MCI81580.1"/>
    </source>
</evidence>
<dbReference type="Proteomes" id="UP000265520">
    <property type="component" value="Unassembled WGS sequence"/>
</dbReference>
<accession>A0A392V560</accession>
<evidence type="ECO:0000313" key="3">
    <source>
        <dbReference type="Proteomes" id="UP000265520"/>
    </source>
</evidence>
<evidence type="ECO:0000256" key="1">
    <source>
        <dbReference type="SAM" id="Coils"/>
    </source>
</evidence>
<reference evidence="2 3" key="1">
    <citation type="journal article" date="2018" name="Front. Plant Sci.">
        <title>Red Clover (Trifolium pratense) and Zigzag Clover (T. medium) - A Picture of Genomic Similarities and Differences.</title>
        <authorList>
            <person name="Dluhosova J."/>
            <person name="Istvanek J."/>
            <person name="Nedelnik J."/>
            <person name="Repkova J."/>
        </authorList>
    </citation>
    <scope>NUCLEOTIDE SEQUENCE [LARGE SCALE GENOMIC DNA]</scope>
    <source>
        <strain evidence="3">cv. 10/8</strain>
        <tissue evidence="2">Leaf</tissue>
    </source>
</reference>
<keyword evidence="3" id="KW-1185">Reference proteome</keyword>
<sequence length="73" mass="7995">MNNLEEENQMLREQMANMQAKVEKLTGMVTTMMATQNQVSASVPQPSNALVPPPVSFAPFSASQLVMPEGCPW</sequence>
<feature type="non-terminal residue" evidence="2">
    <location>
        <position position="73"/>
    </location>
</feature>
<dbReference type="EMBL" id="LXQA011022326">
    <property type="protein sequence ID" value="MCI81580.1"/>
    <property type="molecule type" value="Genomic_DNA"/>
</dbReference>
<comment type="caution">
    <text evidence="2">The sequence shown here is derived from an EMBL/GenBank/DDBJ whole genome shotgun (WGS) entry which is preliminary data.</text>
</comment>
<feature type="coiled-coil region" evidence="1">
    <location>
        <begin position="1"/>
        <end position="28"/>
    </location>
</feature>